<proteinExistence type="predicted"/>
<dbReference type="EMBL" id="BONK01000006">
    <property type="protein sequence ID" value="GIG21329.1"/>
    <property type="molecule type" value="Genomic_DNA"/>
</dbReference>
<dbReference type="SUPFAM" id="SSF55961">
    <property type="entry name" value="Bet v1-like"/>
    <property type="match status" value="1"/>
</dbReference>
<keyword evidence="2" id="KW-1185">Reference proteome</keyword>
<sequence>MTATRRAAALGAVATAAVVVAPLVRARARRWGATDDEVAVRMPGDDLVPAAGVVATRAVTIQAGPEVVWQWLVQIGQDRGGFYSYDRLENLVGLDIHSTNRLEDRWQDLVPGDVVRLAEKVALDVVVAEPGFALVLSAPDRAFTWAFALRDCHGRTRLVSRERYATPNRGLRLASEAICLVSAVMTRKMLLGIRDRAERPQG</sequence>
<dbReference type="Proteomes" id="UP000632740">
    <property type="component" value="Unassembled WGS sequence"/>
</dbReference>
<comment type="caution">
    <text evidence="1">The sequence shown here is derived from an EMBL/GenBank/DDBJ whole genome shotgun (WGS) entry which is preliminary data.</text>
</comment>
<dbReference type="RefSeq" id="WP_203752740.1">
    <property type="nucleotide sequence ID" value="NZ_BONK01000006.1"/>
</dbReference>
<protein>
    <recommendedName>
        <fullName evidence="3">SRPBCC family protein</fullName>
    </recommendedName>
</protein>
<evidence type="ECO:0000313" key="1">
    <source>
        <dbReference type="EMBL" id="GIG21329.1"/>
    </source>
</evidence>
<name>A0A919P5F0_9CELL</name>
<organism evidence="1 2">
    <name type="scientific">Cellulomonas chitinilytica</name>
    <dbReference type="NCBI Taxonomy" id="398759"/>
    <lineage>
        <taxon>Bacteria</taxon>
        <taxon>Bacillati</taxon>
        <taxon>Actinomycetota</taxon>
        <taxon>Actinomycetes</taxon>
        <taxon>Micrococcales</taxon>
        <taxon>Cellulomonadaceae</taxon>
        <taxon>Cellulomonas</taxon>
    </lineage>
</organism>
<dbReference type="AlphaFoldDB" id="A0A919P5F0"/>
<reference evidence="1" key="1">
    <citation type="submission" date="2021-01" db="EMBL/GenBank/DDBJ databases">
        <title>Whole genome shotgun sequence of Cellulomonas chitinilytica NBRC 110799.</title>
        <authorList>
            <person name="Komaki H."/>
            <person name="Tamura T."/>
        </authorList>
    </citation>
    <scope>NUCLEOTIDE SEQUENCE</scope>
    <source>
        <strain evidence="1">NBRC 110799</strain>
    </source>
</reference>
<evidence type="ECO:0008006" key="3">
    <source>
        <dbReference type="Google" id="ProtNLM"/>
    </source>
</evidence>
<gene>
    <name evidence="1" type="ORF">Cch01nite_20530</name>
</gene>
<evidence type="ECO:0000313" key="2">
    <source>
        <dbReference type="Proteomes" id="UP000632740"/>
    </source>
</evidence>
<accession>A0A919P5F0</accession>